<accession>A0ABX8M2Z4</accession>
<protein>
    <submittedName>
        <fullName evidence="1">Uncharacterized protein</fullName>
    </submittedName>
</protein>
<sequence>MQQKNCRLFQHSLLYLANLAKYEGFIMTIQANMHETKSNLSQLADKPYVQIVPITQPDRVPGGFADLITIGEDFFNADREIQFMFEGDK</sequence>
<evidence type="ECO:0000313" key="2">
    <source>
        <dbReference type="Proteomes" id="UP000693715"/>
    </source>
</evidence>
<evidence type="ECO:0000313" key="1">
    <source>
        <dbReference type="EMBL" id="QXF34944.1"/>
    </source>
</evidence>
<proteinExistence type="predicted"/>
<name>A0ABX8M2Z4_9GAMM</name>
<reference evidence="1 2" key="1">
    <citation type="submission" date="2017-03" db="EMBL/GenBank/DDBJ databases">
        <title>Genome comparison of Photorhabdus luminescens strain 0813-124 phase variants.</title>
        <authorList>
            <person name="Chien C.-C."/>
            <person name="Chen W.-J."/>
            <person name="Shih M.-C."/>
            <person name="Hsieh F.-C."/>
        </authorList>
    </citation>
    <scope>NUCLEOTIDE SEQUENCE [LARGE SCALE GENOMIC DNA]</scope>
    <source>
        <strain evidence="1 2">0813-124 phase II</strain>
    </source>
</reference>
<dbReference type="Proteomes" id="UP000693715">
    <property type="component" value="Chromosome"/>
</dbReference>
<dbReference type="EMBL" id="CP020335">
    <property type="protein sequence ID" value="QXF34944.1"/>
    <property type="molecule type" value="Genomic_DNA"/>
</dbReference>
<keyword evidence="2" id="KW-1185">Reference proteome</keyword>
<organism evidence="1 2">
    <name type="scientific">Photorhabdus akhurstii</name>
    <dbReference type="NCBI Taxonomy" id="171438"/>
    <lineage>
        <taxon>Bacteria</taxon>
        <taxon>Pseudomonadati</taxon>
        <taxon>Pseudomonadota</taxon>
        <taxon>Gammaproteobacteria</taxon>
        <taxon>Enterobacterales</taxon>
        <taxon>Morganellaceae</taxon>
        <taxon>Photorhabdus</taxon>
    </lineage>
</organism>
<gene>
    <name evidence="1" type="ORF">B0X70_18540</name>
</gene>